<feature type="compositionally biased region" description="Basic residues" evidence="1">
    <location>
        <begin position="11"/>
        <end position="44"/>
    </location>
</feature>
<evidence type="ECO:0000256" key="1">
    <source>
        <dbReference type="SAM" id="MobiDB-lite"/>
    </source>
</evidence>
<organism evidence="2 3">
    <name type="scientific">Steinernema carpocapsae</name>
    <name type="common">Entomopathogenic nematode</name>
    <dbReference type="NCBI Taxonomy" id="34508"/>
    <lineage>
        <taxon>Eukaryota</taxon>
        <taxon>Metazoa</taxon>
        <taxon>Ecdysozoa</taxon>
        <taxon>Nematoda</taxon>
        <taxon>Chromadorea</taxon>
        <taxon>Rhabditida</taxon>
        <taxon>Tylenchina</taxon>
        <taxon>Panagrolaimomorpha</taxon>
        <taxon>Strongyloidoidea</taxon>
        <taxon>Steinernematidae</taxon>
        <taxon>Steinernema</taxon>
    </lineage>
</organism>
<sequence>MIYLDRQEKATRKKTRETKKHRKPSKKRAKKESRKKKASKKSKSSKYVMQNLVQLSFFRLHVNMDKILQSQRSNISSRSKRMTTSSLSSSAPKVTFASDVVFNGPKKEYHGSEAHWVAPDTSERDIDPSWEMKRQAALEASKKNEKLIVVGDSVTSDEPIEPTTVSTGFLTAYMMMVQSIQSSVCTTQTTSEEAFPVLNRYPVIKPSLDLTISPVSMVTNATQASTTVSTIGSACEAKKLQATLPRRCQLSPRTRPARSLLKRNFLWYLKIRSLKLK</sequence>
<protein>
    <submittedName>
        <fullName evidence="2">Uncharacterized protein</fullName>
    </submittedName>
</protein>
<evidence type="ECO:0000313" key="3">
    <source>
        <dbReference type="Proteomes" id="UP000298663"/>
    </source>
</evidence>
<comment type="caution">
    <text evidence="2">The sequence shown here is derived from an EMBL/GenBank/DDBJ whole genome shotgun (WGS) entry which is preliminary data.</text>
</comment>
<proteinExistence type="predicted"/>
<feature type="compositionally biased region" description="Basic and acidic residues" evidence="1">
    <location>
        <begin position="1"/>
        <end position="10"/>
    </location>
</feature>
<dbReference type="Proteomes" id="UP000298663">
    <property type="component" value="Unassembled WGS sequence"/>
</dbReference>
<reference evidence="2 3" key="2">
    <citation type="journal article" date="2019" name="G3 (Bethesda)">
        <title>Hybrid Assembly of the Genome of the Entomopathogenic Nematode Steinernema carpocapsae Identifies the X-Chromosome.</title>
        <authorList>
            <person name="Serra L."/>
            <person name="Macchietto M."/>
            <person name="Macias-Munoz A."/>
            <person name="McGill C.J."/>
            <person name="Rodriguez I.M."/>
            <person name="Rodriguez B."/>
            <person name="Murad R."/>
            <person name="Mortazavi A."/>
        </authorList>
    </citation>
    <scope>NUCLEOTIDE SEQUENCE [LARGE SCALE GENOMIC DNA]</scope>
    <source>
        <strain evidence="2 3">ALL</strain>
    </source>
</reference>
<reference evidence="2 3" key="1">
    <citation type="journal article" date="2015" name="Genome Biol.">
        <title>Comparative genomics of Steinernema reveals deeply conserved gene regulatory networks.</title>
        <authorList>
            <person name="Dillman A.R."/>
            <person name="Macchietto M."/>
            <person name="Porter C.F."/>
            <person name="Rogers A."/>
            <person name="Williams B."/>
            <person name="Antoshechkin I."/>
            <person name="Lee M.M."/>
            <person name="Goodwin Z."/>
            <person name="Lu X."/>
            <person name="Lewis E.E."/>
            <person name="Goodrich-Blair H."/>
            <person name="Stock S.P."/>
            <person name="Adams B.J."/>
            <person name="Sternberg P.W."/>
            <person name="Mortazavi A."/>
        </authorList>
    </citation>
    <scope>NUCLEOTIDE SEQUENCE [LARGE SCALE GENOMIC DNA]</scope>
    <source>
        <strain evidence="2 3">ALL</strain>
    </source>
</reference>
<accession>A0A4V6A4T6</accession>
<dbReference type="AlphaFoldDB" id="A0A4V6A4T6"/>
<feature type="region of interest" description="Disordered" evidence="1">
    <location>
        <begin position="1"/>
        <end position="45"/>
    </location>
</feature>
<evidence type="ECO:0000313" key="2">
    <source>
        <dbReference type="EMBL" id="TKR87935.1"/>
    </source>
</evidence>
<name>A0A4V6A4T6_STECR</name>
<gene>
    <name evidence="2" type="ORF">L596_012261</name>
</gene>
<keyword evidence="3" id="KW-1185">Reference proteome</keyword>
<dbReference type="EMBL" id="AZBU02000003">
    <property type="protein sequence ID" value="TKR87935.1"/>
    <property type="molecule type" value="Genomic_DNA"/>
</dbReference>